<evidence type="ECO:0000313" key="2">
    <source>
        <dbReference type="Proteomes" id="UP000198211"/>
    </source>
</evidence>
<feature type="non-terminal residue" evidence="1">
    <location>
        <position position="1"/>
    </location>
</feature>
<reference evidence="2" key="1">
    <citation type="submission" date="2017-03" db="EMBL/GenBank/DDBJ databases">
        <title>Phytopthora megakarya and P. palmivora, two closely related causual agents of cacao black pod achieved similar genome size and gene model numbers by different mechanisms.</title>
        <authorList>
            <person name="Ali S."/>
            <person name="Shao J."/>
            <person name="Larry D.J."/>
            <person name="Kronmiller B."/>
            <person name="Shen D."/>
            <person name="Strem M.D."/>
            <person name="Melnick R.L."/>
            <person name="Guiltinan M.J."/>
            <person name="Tyler B.M."/>
            <person name="Meinhardt L.W."/>
            <person name="Bailey B.A."/>
        </authorList>
    </citation>
    <scope>NUCLEOTIDE SEQUENCE [LARGE SCALE GENOMIC DNA]</scope>
    <source>
        <strain evidence="2">zdho120</strain>
    </source>
</reference>
<proteinExistence type="predicted"/>
<accession>A0A225UUC7</accession>
<sequence length="87" mass="10292">MFYEENIYYQTTLISTLTRSYGDEALFEQYHLWLANGRSPDNIFTLLKLDQAGYKVPNTESIATKLKVEQVNRWLELNKTPEDILWT</sequence>
<keyword evidence="2" id="KW-1185">Reference proteome</keyword>
<name>A0A225UUC7_9STRA</name>
<dbReference type="Proteomes" id="UP000198211">
    <property type="component" value="Unassembled WGS sequence"/>
</dbReference>
<comment type="caution">
    <text evidence="1">The sequence shown here is derived from an EMBL/GenBank/DDBJ whole genome shotgun (WGS) entry which is preliminary data.</text>
</comment>
<gene>
    <name evidence="1" type="ORF">PHMEG_00032979</name>
</gene>
<dbReference type="EMBL" id="NBNE01011331">
    <property type="protein sequence ID" value="OWY96690.1"/>
    <property type="molecule type" value="Genomic_DNA"/>
</dbReference>
<dbReference type="AlphaFoldDB" id="A0A225UUC7"/>
<organism evidence="1 2">
    <name type="scientific">Phytophthora megakarya</name>
    <dbReference type="NCBI Taxonomy" id="4795"/>
    <lineage>
        <taxon>Eukaryota</taxon>
        <taxon>Sar</taxon>
        <taxon>Stramenopiles</taxon>
        <taxon>Oomycota</taxon>
        <taxon>Peronosporomycetes</taxon>
        <taxon>Peronosporales</taxon>
        <taxon>Peronosporaceae</taxon>
        <taxon>Phytophthora</taxon>
    </lineage>
</organism>
<evidence type="ECO:0000313" key="1">
    <source>
        <dbReference type="EMBL" id="OWY96690.1"/>
    </source>
</evidence>
<protein>
    <submittedName>
        <fullName evidence="1">RxLR effector protein</fullName>
    </submittedName>
</protein>